<feature type="signal peptide" evidence="1">
    <location>
        <begin position="1"/>
        <end position="23"/>
    </location>
</feature>
<dbReference type="Pfam" id="PF24486">
    <property type="entry name" value="DUF7583"/>
    <property type="match status" value="1"/>
</dbReference>
<dbReference type="WBParaSite" id="SVE_0742700.1">
    <property type="protein sequence ID" value="SVE_0742700.1"/>
    <property type="gene ID" value="SVE_0742700"/>
</dbReference>
<reference evidence="4" key="1">
    <citation type="submission" date="2014-07" db="EMBL/GenBank/DDBJ databases">
        <authorList>
            <person name="Martin A.A"/>
            <person name="De Silva N."/>
        </authorList>
    </citation>
    <scope>NUCLEOTIDE SEQUENCE</scope>
</reference>
<dbReference type="Proteomes" id="UP000035680">
    <property type="component" value="Unassembled WGS sequence"/>
</dbReference>
<dbReference type="InterPro" id="IPR056005">
    <property type="entry name" value="DUF7583"/>
</dbReference>
<keyword evidence="4" id="KW-1185">Reference proteome</keyword>
<feature type="domain" description="DUF7583" evidence="2">
    <location>
        <begin position="355"/>
        <end position="443"/>
    </location>
</feature>
<dbReference type="Pfam" id="PF24488">
    <property type="entry name" value="DUF7584"/>
    <property type="match status" value="1"/>
</dbReference>
<protein>
    <submittedName>
        <fullName evidence="5">Lipoprotein</fullName>
    </submittedName>
</protein>
<evidence type="ECO:0000313" key="4">
    <source>
        <dbReference type="Proteomes" id="UP000035680"/>
    </source>
</evidence>
<dbReference type="AlphaFoldDB" id="A0A0K0FEY8"/>
<evidence type="ECO:0000313" key="5">
    <source>
        <dbReference type="WBParaSite" id="SVE_0742700.1"/>
    </source>
</evidence>
<evidence type="ECO:0000256" key="1">
    <source>
        <dbReference type="SAM" id="SignalP"/>
    </source>
</evidence>
<evidence type="ECO:0000259" key="2">
    <source>
        <dbReference type="Pfam" id="PF24486"/>
    </source>
</evidence>
<feature type="domain" description="DUF7584" evidence="3">
    <location>
        <begin position="231"/>
        <end position="333"/>
    </location>
</feature>
<name>A0A0K0FEY8_STRVS</name>
<evidence type="ECO:0000259" key="3">
    <source>
        <dbReference type="Pfam" id="PF24488"/>
    </source>
</evidence>
<organism evidence="4 5">
    <name type="scientific">Strongyloides venezuelensis</name>
    <name type="common">Threadworm</name>
    <dbReference type="NCBI Taxonomy" id="75913"/>
    <lineage>
        <taxon>Eukaryota</taxon>
        <taxon>Metazoa</taxon>
        <taxon>Ecdysozoa</taxon>
        <taxon>Nematoda</taxon>
        <taxon>Chromadorea</taxon>
        <taxon>Rhabditida</taxon>
        <taxon>Tylenchina</taxon>
        <taxon>Panagrolaimomorpha</taxon>
        <taxon>Strongyloidoidea</taxon>
        <taxon>Strongyloididae</taxon>
        <taxon>Strongyloides</taxon>
    </lineage>
</organism>
<dbReference type="InterPro" id="IPR056006">
    <property type="entry name" value="DUF7584"/>
</dbReference>
<proteinExistence type="predicted"/>
<feature type="chain" id="PRO_5005329571" evidence="1">
    <location>
        <begin position="24"/>
        <end position="445"/>
    </location>
</feature>
<accession>A0A0K0FEY8</accession>
<keyword evidence="1" id="KW-0732">Signal</keyword>
<reference evidence="5" key="2">
    <citation type="submission" date="2015-08" db="UniProtKB">
        <authorList>
            <consortium name="WormBaseParasite"/>
        </authorList>
    </citation>
    <scope>IDENTIFICATION</scope>
</reference>
<sequence length="445" mass="52076">MKKILKVLWILAVYSIYICSCHGSDDYIKQFKYYSENDIYQDSLPRNQSVISNTEIIAIKCPNDHIVSRFKLGTDIISYTAVYKRPDDSVKESLSFKSRYGNRHHWRIYNIQKTESVKIINCLNIYKDNETNPIEKWNHLIKRTKKQKLNITREKDLNIMLHSHTKKIYNSSVSEKTIVFGARSGYREFNSEHPQVYKGDKLVTFNATEINSEDIEFLEPIDIIQPYHPPPIFKIDNNKYKGIISKNKKLWIAKPRGFPWTFNISLEFNGFTNQPHFFKYEDITLSYLDLSKKNRSEGFEEDIEKVIRFNERVITLKEPTIISLIYICDNCVNGGITVMQHMTIGIDVDFGNKILPTVKYSYDQLNFKPNCSFNTNVYSHLKGIVFNKDKTTVIRLVHQKDKNIERFKLEEGLVVVTDKNPSGTLVCIYDVFNEKVAISQKFETF</sequence>